<keyword evidence="4" id="KW-1185">Reference proteome</keyword>
<dbReference type="InterPro" id="IPR050730">
    <property type="entry name" value="UBX_domain-protein"/>
</dbReference>
<keyword evidence="1" id="KW-0175">Coiled coil</keyword>
<proteinExistence type="predicted"/>
<evidence type="ECO:0000259" key="2">
    <source>
        <dbReference type="SMART" id="SM00594"/>
    </source>
</evidence>
<dbReference type="PANTHER" id="PTHR23322">
    <property type="entry name" value="FAS-ASSOCIATED PROTEIN"/>
    <property type="match status" value="1"/>
</dbReference>
<dbReference type="PANTHER" id="PTHR23322:SF1">
    <property type="entry name" value="FAS-ASSOCIATED FACTOR 2"/>
    <property type="match status" value="1"/>
</dbReference>
<gene>
    <name evidence="3" type="primary">ucp10_1</name>
    <name evidence="3" type="ORF">IWQ60_000927</name>
</gene>
<dbReference type="SMART" id="SM00594">
    <property type="entry name" value="UAS"/>
    <property type="match status" value="1"/>
</dbReference>
<dbReference type="EMBL" id="JANBPT010000026">
    <property type="protein sequence ID" value="KAJ1929708.1"/>
    <property type="molecule type" value="Genomic_DNA"/>
</dbReference>
<evidence type="ECO:0000313" key="3">
    <source>
        <dbReference type="EMBL" id="KAJ1929708.1"/>
    </source>
</evidence>
<evidence type="ECO:0000313" key="4">
    <source>
        <dbReference type="Proteomes" id="UP001150569"/>
    </source>
</evidence>
<dbReference type="GO" id="GO:0005783">
    <property type="term" value="C:endoplasmic reticulum"/>
    <property type="evidence" value="ECO:0007669"/>
    <property type="project" value="TreeGrafter"/>
</dbReference>
<dbReference type="InterPro" id="IPR006577">
    <property type="entry name" value="UAS"/>
</dbReference>
<dbReference type="SUPFAM" id="SSF52833">
    <property type="entry name" value="Thioredoxin-like"/>
    <property type="match status" value="1"/>
</dbReference>
<name>A0A9W8ADW3_9FUNG</name>
<sequence length="337" mass="38465">MSNADAYLLGPFREPPPYPACSTAPANLFTGSIGRVTDGTESAASSFRLQTSRFISQFELEYGSRRPPFLECTYAQAVATAREELRCLLVILISEEHDDTPEFCRRLVDEDFRSFLERRNLMVWGGNVKYQQAYEVSTTLQASKYPFLAVVTPKYRSGSLRMAVAERIEGLLPVDQMLSQIEVKVQASDDALAAVRRSREEREAARRLREQQDQAYLDSLRADQEKERKLREKREAEALRQRRKDERVLQEEDIYNFVDTRNLREAGASSDSDLANAESATTLPADYQQTYKFRLVSPMPRQVFEPSNAPICEAFQAVWPSTSLIIEEIEDDSSDEE</sequence>
<dbReference type="GO" id="GO:0036503">
    <property type="term" value="P:ERAD pathway"/>
    <property type="evidence" value="ECO:0007669"/>
    <property type="project" value="TreeGrafter"/>
</dbReference>
<dbReference type="Proteomes" id="UP001150569">
    <property type="component" value="Unassembled WGS sequence"/>
</dbReference>
<dbReference type="AlphaFoldDB" id="A0A9W8ADW3"/>
<organism evidence="3 4">
    <name type="scientific">Tieghemiomyces parasiticus</name>
    <dbReference type="NCBI Taxonomy" id="78921"/>
    <lineage>
        <taxon>Eukaryota</taxon>
        <taxon>Fungi</taxon>
        <taxon>Fungi incertae sedis</taxon>
        <taxon>Zoopagomycota</taxon>
        <taxon>Kickxellomycotina</taxon>
        <taxon>Dimargaritomycetes</taxon>
        <taxon>Dimargaritales</taxon>
        <taxon>Dimargaritaceae</taxon>
        <taxon>Tieghemiomyces</taxon>
    </lineage>
</organism>
<feature type="coiled-coil region" evidence="1">
    <location>
        <begin position="195"/>
        <end position="246"/>
    </location>
</feature>
<dbReference type="GO" id="GO:0043130">
    <property type="term" value="F:ubiquitin binding"/>
    <property type="evidence" value="ECO:0007669"/>
    <property type="project" value="TreeGrafter"/>
</dbReference>
<accession>A0A9W8ADW3</accession>
<evidence type="ECO:0000256" key="1">
    <source>
        <dbReference type="SAM" id="Coils"/>
    </source>
</evidence>
<reference evidence="3" key="1">
    <citation type="submission" date="2022-07" db="EMBL/GenBank/DDBJ databases">
        <title>Phylogenomic reconstructions and comparative analyses of Kickxellomycotina fungi.</title>
        <authorList>
            <person name="Reynolds N.K."/>
            <person name="Stajich J.E."/>
            <person name="Barry K."/>
            <person name="Grigoriev I.V."/>
            <person name="Crous P."/>
            <person name="Smith M.E."/>
        </authorList>
    </citation>
    <scope>NUCLEOTIDE SEQUENCE</scope>
    <source>
        <strain evidence="3">RSA 861</strain>
    </source>
</reference>
<dbReference type="Gene3D" id="3.40.30.10">
    <property type="entry name" value="Glutaredoxin"/>
    <property type="match status" value="1"/>
</dbReference>
<dbReference type="InterPro" id="IPR036249">
    <property type="entry name" value="Thioredoxin-like_sf"/>
</dbReference>
<protein>
    <submittedName>
        <fullName evidence="3">Ubx domain-containing protein</fullName>
    </submittedName>
</protein>
<feature type="domain" description="UAS" evidence="2">
    <location>
        <begin position="53"/>
        <end position="182"/>
    </location>
</feature>
<dbReference type="OrthoDB" id="1026733at2759"/>
<comment type="caution">
    <text evidence="3">The sequence shown here is derived from an EMBL/GenBank/DDBJ whole genome shotgun (WGS) entry which is preliminary data.</text>
</comment>